<gene>
    <name evidence="1" type="ORF">FK004_12810</name>
</gene>
<name>A0A2S1LUJ9_9FLAO</name>
<reference evidence="1 2" key="1">
    <citation type="submission" date="2017-04" db="EMBL/GenBank/DDBJ databases">
        <title>Complete genome sequence of Flavobacterium kingsejong AJ004.</title>
        <authorList>
            <person name="Lee P.C."/>
        </authorList>
    </citation>
    <scope>NUCLEOTIDE SEQUENCE [LARGE SCALE GENOMIC DNA]</scope>
    <source>
        <strain evidence="1 2">AJ004</strain>
    </source>
</reference>
<dbReference type="Pfam" id="PF14107">
    <property type="entry name" value="DUF4280"/>
    <property type="match status" value="1"/>
</dbReference>
<protein>
    <recommendedName>
        <fullName evidence="3">DUF4280 domain-containing protein</fullName>
    </recommendedName>
</protein>
<dbReference type="Proteomes" id="UP000244677">
    <property type="component" value="Chromosome"/>
</dbReference>
<dbReference type="InterPro" id="IPR025460">
    <property type="entry name" value="DUF4280"/>
</dbReference>
<evidence type="ECO:0000313" key="1">
    <source>
        <dbReference type="EMBL" id="AWG27331.1"/>
    </source>
</evidence>
<proteinExistence type="predicted"/>
<evidence type="ECO:0008006" key="3">
    <source>
        <dbReference type="Google" id="ProtNLM"/>
    </source>
</evidence>
<accession>A0A2S1LUJ9</accession>
<dbReference type="OrthoDB" id="882303at2"/>
<sequence length="166" mass="18178">MSEKYVVVQGADCKCKFSVEPLLDKLLVKTQKKEYANDRDGAKKLIATDQELGQTLEKNTFGKCKLQPTPGGYLPCKAVITKWSAVYEAVTLSNSGKILLEDSKATCPIGGPECILIDKNGQKTEAGEQNFKNATEEVQIQINPLVDPKDMMTLQRLHAGAEDSSN</sequence>
<dbReference type="KEGG" id="fki:FK004_12810"/>
<evidence type="ECO:0000313" key="2">
    <source>
        <dbReference type="Proteomes" id="UP000244677"/>
    </source>
</evidence>
<organism evidence="1 2">
    <name type="scientific">Flavobacterium kingsejongi</name>
    <dbReference type="NCBI Taxonomy" id="1678728"/>
    <lineage>
        <taxon>Bacteria</taxon>
        <taxon>Pseudomonadati</taxon>
        <taxon>Bacteroidota</taxon>
        <taxon>Flavobacteriia</taxon>
        <taxon>Flavobacteriales</taxon>
        <taxon>Flavobacteriaceae</taxon>
        <taxon>Flavobacterium</taxon>
    </lineage>
</organism>
<dbReference type="RefSeq" id="WP_108738838.1">
    <property type="nucleotide sequence ID" value="NZ_CP020919.1"/>
</dbReference>
<dbReference type="EMBL" id="CP020919">
    <property type="protein sequence ID" value="AWG27331.1"/>
    <property type="molecule type" value="Genomic_DNA"/>
</dbReference>
<keyword evidence="2" id="KW-1185">Reference proteome</keyword>
<dbReference type="AlphaFoldDB" id="A0A2S1LUJ9"/>